<dbReference type="Proteomes" id="UP001595478">
    <property type="component" value="Unassembled WGS sequence"/>
</dbReference>
<dbReference type="InterPro" id="IPR011048">
    <property type="entry name" value="Haem_d1_sf"/>
</dbReference>
<dbReference type="InterPro" id="IPR019405">
    <property type="entry name" value="Lactonase_7-beta_prop"/>
</dbReference>
<comment type="similarity">
    <text evidence="1">Belongs to the cycloisomerase 2 family.</text>
</comment>
<dbReference type="Gene3D" id="2.130.10.10">
    <property type="entry name" value="YVTN repeat-like/Quinoprotein amine dehydrogenase"/>
    <property type="match status" value="1"/>
</dbReference>
<organism evidence="4 5">
    <name type="scientific">Agaribacter flavus</name>
    <dbReference type="NCBI Taxonomy" id="1902781"/>
    <lineage>
        <taxon>Bacteria</taxon>
        <taxon>Pseudomonadati</taxon>
        <taxon>Pseudomonadota</taxon>
        <taxon>Gammaproteobacteria</taxon>
        <taxon>Alteromonadales</taxon>
        <taxon>Alteromonadaceae</taxon>
        <taxon>Agaribacter</taxon>
    </lineage>
</organism>
<dbReference type="Pfam" id="PF10282">
    <property type="entry name" value="Lactonase"/>
    <property type="match status" value="1"/>
</dbReference>
<evidence type="ECO:0000256" key="3">
    <source>
        <dbReference type="SAM" id="SignalP"/>
    </source>
</evidence>
<feature type="signal peptide" evidence="3">
    <location>
        <begin position="1"/>
        <end position="22"/>
    </location>
</feature>
<dbReference type="InterPro" id="IPR050282">
    <property type="entry name" value="Cycloisomerase_2"/>
</dbReference>
<reference evidence="5" key="1">
    <citation type="journal article" date="2019" name="Int. J. Syst. Evol. Microbiol.">
        <title>The Global Catalogue of Microorganisms (GCM) 10K type strain sequencing project: providing services to taxonomists for standard genome sequencing and annotation.</title>
        <authorList>
            <consortium name="The Broad Institute Genomics Platform"/>
            <consortium name="The Broad Institute Genome Sequencing Center for Infectious Disease"/>
            <person name="Wu L."/>
            <person name="Ma J."/>
        </authorList>
    </citation>
    <scope>NUCLEOTIDE SEQUENCE [LARGE SCALE GENOMIC DNA]</scope>
    <source>
        <strain evidence="5">KCTC 52473</strain>
    </source>
</reference>
<accession>A0ABV7FR62</accession>
<protein>
    <submittedName>
        <fullName evidence="4">Lactonase family protein</fullName>
    </submittedName>
</protein>
<name>A0ABV7FR62_9ALTE</name>
<evidence type="ECO:0000256" key="1">
    <source>
        <dbReference type="ARBA" id="ARBA00005564"/>
    </source>
</evidence>
<dbReference type="PANTHER" id="PTHR30344:SF1">
    <property type="entry name" value="6-PHOSPHOGLUCONOLACTONASE"/>
    <property type="match status" value="1"/>
</dbReference>
<keyword evidence="3" id="KW-0732">Signal</keyword>
<dbReference type="RefSeq" id="WP_376919542.1">
    <property type="nucleotide sequence ID" value="NZ_JBHRSW010000010.1"/>
</dbReference>
<dbReference type="PANTHER" id="PTHR30344">
    <property type="entry name" value="6-PHOSPHOGLUCONOLACTONASE-RELATED"/>
    <property type="match status" value="1"/>
</dbReference>
<evidence type="ECO:0000256" key="2">
    <source>
        <dbReference type="ARBA" id="ARBA00022526"/>
    </source>
</evidence>
<feature type="chain" id="PRO_5046358971" evidence="3">
    <location>
        <begin position="23"/>
        <end position="365"/>
    </location>
</feature>
<dbReference type="SUPFAM" id="SSF51004">
    <property type="entry name" value="C-terminal (heme d1) domain of cytochrome cd1-nitrite reductase"/>
    <property type="match status" value="1"/>
</dbReference>
<gene>
    <name evidence="4" type="ORF">ACFOHL_07210</name>
</gene>
<dbReference type="EMBL" id="JBHRSW010000010">
    <property type="protein sequence ID" value="MFC3121405.1"/>
    <property type="molecule type" value="Genomic_DNA"/>
</dbReference>
<evidence type="ECO:0000313" key="4">
    <source>
        <dbReference type="EMBL" id="MFC3121405.1"/>
    </source>
</evidence>
<evidence type="ECO:0000313" key="5">
    <source>
        <dbReference type="Proteomes" id="UP001595478"/>
    </source>
</evidence>
<keyword evidence="2" id="KW-0119">Carbohydrate metabolism</keyword>
<proteinExistence type="inferred from homology"/>
<dbReference type="InterPro" id="IPR015943">
    <property type="entry name" value="WD40/YVTN_repeat-like_dom_sf"/>
</dbReference>
<keyword evidence="5" id="KW-1185">Reference proteome</keyword>
<sequence length="365" mass="40007">MKKQTAWVHVLWILVFSTSALAEKTPVWLSSKTGLARVFHDSETGKLSGLKIVAPSQSYDGFISMHPNKAIIYVLASVKQGEEIHAYAIDENNELALINKLEGLPSGAAHIQINEQGTVLAVSYYNSSSIGLYSLTQDGKLSHTIHQEKVSGSSVHPSRQKRSYPHGSVFNEQGNIAYFSDLGSDLIWAYKITGDTSATLLHKIKTPAGFGPRHIIFDKDYNFAYVTQELIGGVSVYKHNVETGNLIAVQHLNQVDDAAKELWANVSDLQIHPSGKFLYVVNRGFDQITAYRVSEQNGKLSFIENEPVRGSISRHIAISADGKWLLAAGANSGTLASFKINSDGTLNYVRSIVSVETPKAVFFGR</sequence>
<comment type="caution">
    <text evidence="4">The sequence shown here is derived from an EMBL/GenBank/DDBJ whole genome shotgun (WGS) entry which is preliminary data.</text>
</comment>
<keyword evidence="2" id="KW-0313">Glucose metabolism</keyword>